<proteinExistence type="predicted"/>
<sequence>MAMLRRAPHPHLSWGAVQRASFGLICGTILGLNLLRAMDEVFAEVLSRSMETGERILTRKALGAAWKFAIHRVGVAEQCHAG</sequence>
<keyword evidence="2" id="KW-1185">Reference proteome</keyword>
<dbReference type="AlphaFoldDB" id="X7F1V8"/>
<name>X7F1V8_9RHOB</name>
<protein>
    <submittedName>
        <fullName evidence="1">Uncharacterized protein</fullName>
    </submittedName>
</protein>
<dbReference type="RefSeq" id="WP_043774931.1">
    <property type="nucleotide sequence ID" value="NZ_JAME01000059.1"/>
</dbReference>
<dbReference type="Proteomes" id="UP000023430">
    <property type="component" value="Unassembled WGS sequence"/>
</dbReference>
<comment type="caution">
    <text evidence="1">The sequence shown here is derived from an EMBL/GenBank/DDBJ whole genome shotgun (WGS) entry which is preliminary data.</text>
</comment>
<dbReference type="OrthoDB" id="7858509at2"/>
<organism evidence="1 2">
    <name type="scientific">Roseivivax isoporae LMG 25204</name>
    <dbReference type="NCBI Taxonomy" id="1449351"/>
    <lineage>
        <taxon>Bacteria</taxon>
        <taxon>Pseudomonadati</taxon>
        <taxon>Pseudomonadota</taxon>
        <taxon>Alphaproteobacteria</taxon>
        <taxon>Rhodobacterales</taxon>
        <taxon>Roseobacteraceae</taxon>
        <taxon>Roseivivax</taxon>
    </lineage>
</organism>
<reference evidence="1 2" key="1">
    <citation type="submission" date="2014-01" db="EMBL/GenBank/DDBJ databases">
        <title>Roseivivax isoporae LMG 25204 Genome Sequencing.</title>
        <authorList>
            <person name="Lai Q."/>
            <person name="Li G."/>
            <person name="Shao Z."/>
        </authorList>
    </citation>
    <scope>NUCLEOTIDE SEQUENCE [LARGE SCALE GENOMIC DNA]</scope>
    <source>
        <strain evidence="1 2">LMG 25204</strain>
    </source>
</reference>
<evidence type="ECO:0000313" key="2">
    <source>
        <dbReference type="Proteomes" id="UP000023430"/>
    </source>
</evidence>
<gene>
    <name evidence="1" type="ORF">RISW2_19430</name>
</gene>
<dbReference type="EMBL" id="JAME01000059">
    <property type="protein sequence ID" value="ETX26738.1"/>
    <property type="molecule type" value="Genomic_DNA"/>
</dbReference>
<dbReference type="STRING" id="1449351.RISW2_19430"/>
<evidence type="ECO:0000313" key="1">
    <source>
        <dbReference type="EMBL" id="ETX26738.1"/>
    </source>
</evidence>
<accession>X7F1V8</accession>